<feature type="region of interest" description="Disordered" evidence="1">
    <location>
        <begin position="501"/>
        <end position="554"/>
    </location>
</feature>
<dbReference type="EMBL" id="SEYY01007222">
    <property type="protein sequence ID" value="KAB7502560.1"/>
    <property type="molecule type" value="Genomic_DNA"/>
</dbReference>
<keyword evidence="3" id="KW-1185">Reference proteome</keyword>
<feature type="compositionally biased region" description="Basic residues" evidence="1">
    <location>
        <begin position="58"/>
        <end position="70"/>
    </location>
</feature>
<feature type="compositionally biased region" description="Polar residues" evidence="1">
    <location>
        <begin position="185"/>
        <end position="209"/>
    </location>
</feature>
<proteinExistence type="predicted"/>
<feature type="region of interest" description="Disordered" evidence="1">
    <location>
        <begin position="579"/>
        <end position="635"/>
    </location>
</feature>
<protein>
    <submittedName>
        <fullName evidence="2">Uncharacterized protein</fullName>
    </submittedName>
</protein>
<name>A0A5N5TCB8_9CRUS</name>
<feature type="compositionally biased region" description="Basic residues" evidence="1">
    <location>
        <begin position="314"/>
        <end position="326"/>
    </location>
</feature>
<sequence>MQNTIQTPDENILRNLDSDETSKQINSKLNEDELSDSKLEVPERELGDGASEDGEKSQKKKKKTAKKRSGKSLSSKSIKSKKAEESDADRSSNGSNSSSSSSDEEEENEGNLNNRNIKSSKSLTRPRTAIKINTNSKDEQQDKYIMDYADIDGLHSNDERSHEVLLSSSGRDTGLVREAPAENIHSPSKLSIQDNQNLKSRNSNLNGETSSDYSSGDDEGEGESKKKKKSRKNKSKSMNDLDEDNLNANYLSGEETYSDNNRSQNEGGKFGRLKGDRLPKHLRPSAEEVSEEVSESSNESAEGEGGETKESKKGRTKGGILRRKSKKEKDKSKPQTRKDSAKRILSGGPRKVQTMESNLKKRRPDPATEMSITRAMQTTLRQYSLERRLFQQLLDLKRMQIRNSRANEHVTIKKLVDDFNKDNARLGFKEYRGQFTFAAYEKYLYDQLRFLQSNQGNRLPRFGGNDDVDRLSRALKRSNVPDITSTLDNKDKTYRKNIKDGKVNLPKITPPGLDRAEVSHRKGGQPPRDVTPDVKKPLKVQLQHGRAKQQISLPTNFLDKSQKYQLTVSIQPSANVNKREKLNISTEAKKLTNSQSSLDKPSSAHSAPDEDSKSSPTPPKEIHSAPTEGTRTDPK</sequence>
<feature type="compositionally biased region" description="Basic and acidic residues" evidence="1">
    <location>
        <begin position="327"/>
        <end position="342"/>
    </location>
</feature>
<feature type="compositionally biased region" description="Basic and acidic residues" evidence="1">
    <location>
        <begin position="81"/>
        <end position="90"/>
    </location>
</feature>
<comment type="caution">
    <text evidence="2">The sequence shown here is derived from an EMBL/GenBank/DDBJ whole genome shotgun (WGS) entry which is preliminary data.</text>
</comment>
<feature type="compositionally biased region" description="Basic and acidic residues" evidence="1">
    <location>
        <begin position="579"/>
        <end position="590"/>
    </location>
</feature>
<dbReference type="AlphaFoldDB" id="A0A5N5TCB8"/>
<feature type="region of interest" description="Disordered" evidence="1">
    <location>
        <begin position="1"/>
        <end position="143"/>
    </location>
</feature>
<evidence type="ECO:0000313" key="3">
    <source>
        <dbReference type="Proteomes" id="UP000326759"/>
    </source>
</evidence>
<feature type="compositionally biased region" description="Polar residues" evidence="1">
    <location>
        <begin position="591"/>
        <end position="605"/>
    </location>
</feature>
<feature type="compositionally biased region" description="Basic residues" evidence="1">
    <location>
        <begin position="225"/>
        <end position="235"/>
    </location>
</feature>
<organism evidence="2 3">
    <name type="scientific">Armadillidium nasatum</name>
    <dbReference type="NCBI Taxonomy" id="96803"/>
    <lineage>
        <taxon>Eukaryota</taxon>
        <taxon>Metazoa</taxon>
        <taxon>Ecdysozoa</taxon>
        <taxon>Arthropoda</taxon>
        <taxon>Crustacea</taxon>
        <taxon>Multicrustacea</taxon>
        <taxon>Malacostraca</taxon>
        <taxon>Eumalacostraca</taxon>
        <taxon>Peracarida</taxon>
        <taxon>Isopoda</taxon>
        <taxon>Oniscidea</taxon>
        <taxon>Crinocheta</taxon>
        <taxon>Armadillidiidae</taxon>
        <taxon>Armadillidium</taxon>
    </lineage>
</organism>
<feature type="compositionally biased region" description="Polar residues" evidence="1">
    <location>
        <begin position="117"/>
        <end position="135"/>
    </location>
</feature>
<feature type="compositionally biased region" description="Low complexity" evidence="1">
    <location>
        <begin position="91"/>
        <end position="101"/>
    </location>
</feature>
<accession>A0A5N5TCB8</accession>
<gene>
    <name evidence="2" type="ORF">Anas_08752</name>
</gene>
<evidence type="ECO:0000256" key="1">
    <source>
        <dbReference type="SAM" id="MobiDB-lite"/>
    </source>
</evidence>
<dbReference type="Proteomes" id="UP000326759">
    <property type="component" value="Unassembled WGS sequence"/>
</dbReference>
<feature type="region of interest" description="Disordered" evidence="1">
    <location>
        <begin position="159"/>
        <end position="368"/>
    </location>
</feature>
<feature type="compositionally biased region" description="Basic and acidic residues" evidence="1">
    <location>
        <begin position="29"/>
        <end position="57"/>
    </location>
</feature>
<reference evidence="2 3" key="1">
    <citation type="journal article" date="2019" name="PLoS Biol.">
        <title>Sex chromosomes control vertical transmission of feminizing Wolbachia symbionts in an isopod.</title>
        <authorList>
            <person name="Becking T."/>
            <person name="Chebbi M.A."/>
            <person name="Giraud I."/>
            <person name="Moumen B."/>
            <person name="Laverre T."/>
            <person name="Caubet Y."/>
            <person name="Peccoud J."/>
            <person name="Gilbert C."/>
            <person name="Cordaux R."/>
        </authorList>
    </citation>
    <scope>NUCLEOTIDE SEQUENCE [LARGE SCALE GENOMIC DNA]</scope>
    <source>
        <strain evidence="2">ANa2</strain>
        <tissue evidence="2">Whole body excluding digestive tract and cuticle</tissue>
    </source>
</reference>
<evidence type="ECO:0000313" key="2">
    <source>
        <dbReference type="EMBL" id="KAB7502560.1"/>
    </source>
</evidence>
<dbReference type="OrthoDB" id="6382942at2759"/>